<keyword evidence="2" id="KW-1185">Reference proteome</keyword>
<protein>
    <submittedName>
        <fullName evidence="1">Uncharacterized protein</fullName>
    </submittedName>
</protein>
<dbReference type="EMBL" id="CDHN01000002">
    <property type="protein sequence ID" value="CEJ89248.1"/>
    <property type="molecule type" value="Genomic_DNA"/>
</dbReference>
<sequence>MLRQYRHTGGQQSSFENLSWIRGVAPLCKRGHALSVPAARCPSGREALVTALAQTCNAGQVISIYSTVAHCRRKAPASDNFLFKLIAFLRVLLQAPPAGRPTRPL</sequence>
<evidence type="ECO:0000313" key="2">
    <source>
        <dbReference type="Proteomes" id="UP000039046"/>
    </source>
</evidence>
<reference evidence="1 2" key="1">
    <citation type="journal article" date="2015" name="Genome Announc.">
        <title>Draft Genome Sequence and Gene Annotation of the Entomopathogenic Fungus Verticillium hemipterigenum.</title>
        <authorList>
            <person name="Horn F."/>
            <person name="Habel A."/>
            <person name="Scharf D.H."/>
            <person name="Dworschak J."/>
            <person name="Brakhage A.A."/>
            <person name="Guthke R."/>
            <person name="Hertweck C."/>
            <person name="Linde J."/>
        </authorList>
    </citation>
    <scope>NUCLEOTIDE SEQUENCE [LARGE SCALE GENOMIC DNA]</scope>
</reference>
<name>A0A0A1TG91_9HYPO</name>
<gene>
    <name evidence="1" type="ORF">VHEMI05102</name>
</gene>
<accession>A0A0A1TG91</accession>
<evidence type="ECO:0000313" key="1">
    <source>
        <dbReference type="EMBL" id="CEJ89248.1"/>
    </source>
</evidence>
<proteinExistence type="predicted"/>
<dbReference type="AlphaFoldDB" id="A0A0A1TG91"/>
<dbReference type="Proteomes" id="UP000039046">
    <property type="component" value="Unassembled WGS sequence"/>
</dbReference>
<dbReference type="HOGENOM" id="CLU_2238489_0_0_1"/>
<organism evidence="1 2">
    <name type="scientific">[Torrubiella] hemipterigena</name>
    <dbReference type="NCBI Taxonomy" id="1531966"/>
    <lineage>
        <taxon>Eukaryota</taxon>
        <taxon>Fungi</taxon>
        <taxon>Dikarya</taxon>
        <taxon>Ascomycota</taxon>
        <taxon>Pezizomycotina</taxon>
        <taxon>Sordariomycetes</taxon>
        <taxon>Hypocreomycetidae</taxon>
        <taxon>Hypocreales</taxon>
        <taxon>Clavicipitaceae</taxon>
        <taxon>Clavicipitaceae incertae sedis</taxon>
        <taxon>'Torrubiella' clade</taxon>
    </lineage>
</organism>